<dbReference type="PANTHER" id="PTHR43867">
    <property type="entry name" value="CELLULOSE SYNTHASE CATALYTIC SUBUNIT A [UDP-FORMING]"/>
    <property type="match status" value="1"/>
</dbReference>
<evidence type="ECO:0000313" key="11">
    <source>
        <dbReference type="Proteomes" id="UP000663829"/>
    </source>
</evidence>
<accession>A0A814SUJ5</accession>
<dbReference type="Proteomes" id="UP000681722">
    <property type="component" value="Unassembled WGS sequence"/>
</dbReference>
<dbReference type="GO" id="GO:0016020">
    <property type="term" value="C:membrane"/>
    <property type="evidence" value="ECO:0007669"/>
    <property type="project" value="UniProtKB-SubCell"/>
</dbReference>
<dbReference type="InterPro" id="IPR050321">
    <property type="entry name" value="Glycosyltr_2/OpgH_subfam"/>
</dbReference>
<evidence type="ECO:0000256" key="3">
    <source>
        <dbReference type="ARBA" id="ARBA00022679"/>
    </source>
</evidence>
<dbReference type="OrthoDB" id="10000833at2759"/>
<keyword evidence="5 7" id="KW-1133">Transmembrane helix</keyword>
<evidence type="ECO:0000313" key="10">
    <source>
        <dbReference type="EMBL" id="CAF3916144.1"/>
    </source>
</evidence>
<gene>
    <name evidence="9" type="ORF">GPM918_LOCUS21261</name>
    <name evidence="10" type="ORF">SRO942_LOCUS21260</name>
</gene>
<dbReference type="EMBL" id="CAJOBC010006941">
    <property type="protein sequence ID" value="CAF3916144.1"/>
    <property type="molecule type" value="Genomic_DNA"/>
</dbReference>
<evidence type="ECO:0000313" key="9">
    <source>
        <dbReference type="EMBL" id="CAF1152614.1"/>
    </source>
</evidence>
<dbReference type="Pfam" id="PF13632">
    <property type="entry name" value="Glyco_trans_2_3"/>
    <property type="match status" value="1"/>
</dbReference>
<feature type="transmembrane region" description="Helical" evidence="7">
    <location>
        <begin position="16"/>
        <end position="40"/>
    </location>
</feature>
<dbReference type="Gene3D" id="3.90.550.10">
    <property type="entry name" value="Spore Coat Polysaccharide Biosynthesis Protein SpsA, Chain A"/>
    <property type="match status" value="1"/>
</dbReference>
<feature type="transmembrane region" description="Helical" evidence="7">
    <location>
        <begin position="472"/>
        <end position="501"/>
    </location>
</feature>
<protein>
    <recommendedName>
        <fullName evidence="8">Glycosyltransferase 2-like domain-containing protein</fullName>
    </recommendedName>
</protein>
<comment type="subcellular location">
    <subcellularLocation>
        <location evidence="1">Membrane</location>
        <topology evidence="1">Multi-pass membrane protein</topology>
    </subcellularLocation>
</comment>
<evidence type="ECO:0000256" key="7">
    <source>
        <dbReference type="SAM" id="Phobius"/>
    </source>
</evidence>
<feature type="domain" description="Glycosyltransferase 2-like" evidence="8">
    <location>
        <begin position="160"/>
        <end position="364"/>
    </location>
</feature>
<keyword evidence="4 7" id="KW-0812">Transmembrane</keyword>
<dbReference type="PANTHER" id="PTHR43867:SF2">
    <property type="entry name" value="CELLULOSE SYNTHASE CATALYTIC SUBUNIT A [UDP-FORMING]"/>
    <property type="match status" value="1"/>
</dbReference>
<feature type="transmembrane region" description="Helical" evidence="7">
    <location>
        <begin position="341"/>
        <end position="359"/>
    </location>
</feature>
<dbReference type="CDD" id="cd06421">
    <property type="entry name" value="CESA_CelA_like"/>
    <property type="match status" value="1"/>
</dbReference>
<keyword evidence="11" id="KW-1185">Reference proteome</keyword>
<keyword evidence="2" id="KW-0328">Glycosyltransferase</keyword>
<keyword evidence="6 7" id="KW-0472">Membrane</keyword>
<name>A0A814SUJ5_9BILA</name>
<feature type="transmembrane region" description="Helical" evidence="7">
    <location>
        <begin position="577"/>
        <end position="595"/>
    </location>
</feature>
<dbReference type="EMBL" id="CAJNOQ010006940">
    <property type="protein sequence ID" value="CAF1152614.1"/>
    <property type="molecule type" value="Genomic_DNA"/>
</dbReference>
<feature type="transmembrane region" description="Helical" evidence="7">
    <location>
        <begin position="513"/>
        <end position="536"/>
    </location>
</feature>
<dbReference type="Proteomes" id="UP000663829">
    <property type="component" value="Unassembled WGS sequence"/>
</dbReference>
<proteinExistence type="predicted"/>
<organism evidence="9 11">
    <name type="scientific">Didymodactylos carnosus</name>
    <dbReference type="NCBI Taxonomy" id="1234261"/>
    <lineage>
        <taxon>Eukaryota</taxon>
        <taxon>Metazoa</taxon>
        <taxon>Spiralia</taxon>
        <taxon>Gnathifera</taxon>
        <taxon>Rotifera</taxon>
        <taxon>Eurotatoria</taxon>
        <taxon>Bdelloidea</taxon>
        <taxon>Philodinida</taxon>
        <taxon>Philodinidae</taxon>
        <taxon>Didymodactylos</taxon>
    </lineage>
</organism>
<sequence length="611" mass="71667">MDVNVQLNNSERLMPFLFTIGDFLLCIPTFMNCSTFWTALHFRPKLKWSIEDPNQNFPIVDIFIVCCNEPADILIDTVRSALSLNYPKDKYRIWVLDDGKSNEISNYVEQISNKYSKPDIHYRRRFKEINKPHYFKAGNINNGLSELNRLQNELPSEYLLVQDVDMILHPDFLLRTLPHFYHDRRSQLNESIAYVQTPQRYYNVTPGDLLSQALTGVNAILMHSDSKYSSTCIGSGMLIKLSILNEINRFPVDSITEDFNFSYSIHQLGYKSIFINEDLQFGLQPESLTAAIEQYKRWCLGNYQVIRLNPCSSIHKNMSLFQFCVYFSIGIRLWYCFPQLYLPIITFIALWWRLPFILLRNVQICKITLALTWFQYILHRLVLYTLFYDIVDGHDSTERTDVEAVSMKAIATLPINPVLCIIQIVERTIQHSLWMSPFYLVGFITTLCKLPKFTATNSFPSIKYERSKLLKFLIHIAFKGLLFHILYIIFSLNLILSYILHYSKQDASRLPQSLWQILLIIVFIVSLMPPIWFILFPPQVPDRKSYLVYDNHDENKEPFIKLNPNVSLYPVTKRTTLRILILPVFIILTCIINMHQLHYNPHYILAFLIRA</sequence>
<reference evidence="9" key="1">
    <citation type="submission" date="2021-02" db="EMBL/GenBank/DDBJ databases">
        <authorList>
            <person name="Nowell W R."/>
        </authorList>
    </citation>
    <scope>NUCLEOTIDE SEQUENCE</scope>
</reference>
<dbReference type="InterPro" id="IPR029044">
    <property type="entry name" value="Nucleotide-diphossugar_trans"/>
</dbReference>
<keyword evidence="3" id="KW-0808">Transferase</keyword>
<dbReference type="AlphaFoldDB" id="A0A814SUJ5"/>
<evidence type="ECO:0000256" key="6">
    <source>
        <dbReference type="ARBA" id="ARBA00023136"/>
    </source>
</evidence>
<evidence type="ECO:0000256" key="5">
    <source>
        <dbReference type="ARBA" id="ARBA00022989"/>
    </source>
</evidence>
<evidence type="ECO:0000256" key="2">
    <source>
        <dbReference type="ARBA" id="ARBA00022676"/>
    </source>
</evidence>
<dbReference type="SUPFAM" id="SSF53448">
    <property type="entry name" value="Nucleotide-diphospho-sugar transferases"/>
    <property type="match status" value="1"/>
</dbReference>
<comment type="caution">
    <text evidence="9">The sequence shown here is derived from an EMBL/GenBank/DDBJ whole genome shotgun (WGS) entry which is preliminary data.</text>
</comment>
<dbReference type="GO" id="GO:0016757">
    <property type="term" value="F:glycosyltransferase activity"/>
    <property type="evidence" value="ECO:0007669"/>
    <property type="project" value="UniProtKB-KW"/>
</dbReference>
<dbReference type="InterPro" id="IPR001173">
    <property type="entry name" value="Glyco_trans_2-like"/>
</dbReference>
<evidence type="ECO:0000259" key="8">
    <source>
        <dbReference type="Pfam" id="PF13632"/>
    </source>
</evidence>
<evidence type="ECO:0000256" key="4">
    <source>
        <dbReference type="ARBA" id="ARBA00022692"/>
    </source>
</evidence>
<evidence type="ECO:0000256" key="1">
    <source>
        <dbReference type="ARBA" id="ARBA00004141"/>
    </source>
</evidence>